<evidence type="ECO:0008006" key="3">
    <source>
        <dbReference type="Google" id="ProtNLM"/>
    </source>
</evidence>
<dbReference type="Proteomes" id="UP000484885">
    <property type="component" value="Unassembled WGS sequence"/>
</dbReference>
<dbReference type="SUPFAM" id="SSF158997">
    <property type="entry name" value="Trm112p-like"/>
    <property type="match status" value="1"/>
</dbReference>
<evidence type="ECO:0000313" key="2">
    <source>
        <dbReference type="Proteomes" id="UP000484885"/>
    </source>
</evidence>
<dbReference type="EMBL" id="JAAGSC010000039">
    <property type="protein sequence ID" value="NDY95358.1"/>
    <property type="molecule type" value="Genomic_DNA"/>
</dbReference>
<protein>
    <recommendedName>
        <fullName evidence="3">Trm112 family protein</fullName>
    </recommendedName>
</protein>
<proteinExistence type="predicted"/>
<dbReference type="Gene3D" id="2.20.25.10">
    <property type="match status" value="1"/>
</dbReference>
<dbReference type="Pfam" id="PF03966">
    <property type="entry name" value="Trm112p"/>
    <property type="match status" value="1"/>
</dbReference>
<accession>A0A845UXE1</accession>
<name>A0A845UXE1_9GAMM</name>
<gene>
    <name evidence="1" type="ORF">G3I74_06435</name>
</gene>
<comment type="caution">
    <text evidence="1">The sequence shown here is derived from an EMBL/GenBank/DDBJ whole genome shotgun (WGS) entry which is preliminary data.</text>
</comment>
<organism evidence="1 2">
    <name type="scientific">Wenzhouxiangella limi</name>
    <dbReference type="NCBI Taxonomy" id="2707351"/>
    <lineage>
        <taxon>Bacteria</taxon>
        <taxon>Pseudomonadati</taxon>
        <taxon>Pseudomonadota</taxon>
        <taxon>Gammaproteobacteria</taxon>
        <taxon>Chromatiales</taxon>
        <taxon>Wenzhouxiangellaceae</taxon>
        <taxon>Wenzhouxiangella</taxon>
    </lineage>
</organism>
<dbReference type="AlphaFoldDB" id="A0A845UXE1"/>
<dbReference type="RefSeq" id="WP_164210750.1">
    <property type="nucleotide sequence ID" value="NZ_JAAGSC010000039.1"/>
</dbReference>
<evidence type="ECO:0000313" key="1">
    <source>
        <dbReference type="EMBL" id="NDY95358.1"/>
    </source>
</evidence>
<dbReference type="InterPro" id="IPR005651">
    <property type="entry name" value="Trm112-like"/>
</dbReference>
<keyword evidence="2" id="KW-1185">Reference proteome</keyword>
<sequence length="89" mass="9573">MSLPDHLLDILCCPVSHEPLLPLSRDKLKTLNDSIAAGDIQFVDGEAVEQALTAALITRDGKVVYAVEEGIPVLLPERGIGTTQLKEPL</sequence>
<reference evidence="1 2" key="1">
    <citation type="submission" date="2020-02" db="EMBL/GenBank/DDBJ databases">
        <authorList>
            <person name="Zhang X.-Y."/>
        </authorList>
    </citation>
    <scope>NUCLEOTIDE SEQUENCE [LARGE SCALE GENOMIC DNA]</scope>
    <source>
        <strain evidence="1 2">C33</strain>
    </source>
</reference>